<dbReference type="STRING" id="859194.MHF_0440"/>
<reference evidence="1 2" key="1">
    <citation type="journal article" date="2011" name="J. Bacteriol.">
        <title>Complete genome sequences of two hemotropic Mycoplasmas, Mycoplasma haemofelis strain Ohio2 and Mycoplasma suis strain Illinois.</title>
        <authorList>
            <person name="Messick J.B."/>
            <person name="Santos A.P."/>
            <person name="Guimaraes A.M."/>
        </authorList>
    </citation>
    <scope>NUCLEOTIDE SEQUENCE [LARGE SCALE GENOMIC DNA]</scope>
    <source>
        <strain evidence="1 2">Ohio2</strain>
    </source>
</reference>
<dbReference type="AlphaFoldDB" id="F6FHH7"/>
<dbReference type="Proteomes" id="UP000007952">
    <property type="component" value="Chromosome"/>
</dbReference>
<organism evidence="1 2">
    <name type="scientific">Mycoplasma haemofelis (strain Ohio2)</name>
    <dbReference type="NCBI Taxonomy" id="859194"/>
    <lineage>
        <taxon>Bacteria</taxon>
        <taxon>Bacillati</taxon>
        <taxon>Mycoplasmatota</taxon>
        <taxon>Mollicutes</taxon>
        <taxon>Mycoplasmataceae</taxon>
        <taxon>Mycoplasma</taxon>
    </lineage>
</organism>
<dbReference type="BioCyc" id="MHAE859194:G1GR7-432-MONOMER"/>
<name>F6FHH7_MYCHI</name>
<reference key="2">
    <citation type="submission" date="2011-05" db="EMBL/GenBank/DDBJ databases">
        <title>The Genome of Mycoplasma haemofelis Strain Ohio2, a pathogenic hemoplasma of the cat.</title>
        <authorList>
            <person name="Santos A.P."/>
            <person name="Guimaraes A.M.S."/>
            <person name="SanMiguel P.J."/>
            <person name="Martin S.W."/>
            <person name="Messick J.B."/>
        </authorList>
    </citation>
    <scope>NUCLEOTIDE SEQUENCE</scope>
    <source>
        <strain>Ohio2</strain>
    </source>
</reference>
<evidence type="ECO:0000313" key="1">
    <source>
        <dbReference type="EMBL" id="AEG72716.1"/>
    </source>
</evidence>
<gene>
    <name evidence="1" type="ordered locus">MHF_0440</name>
</gene>
<dbReference type="HOGENOM" id="CLU_098620_1_0_14"/>
<sequence length="219" mass="24162">MKLATVAGATAGVGGAAIGGSILLKNSNSYPAIEELISKSKTKILVKDSDTKGWTALWDAYKKENTDNGVGKDTWSLEGWKGSSQTANILTSYKSKCFSLAKEKVKDANDQKYKEFVSKCARNKTVADLLAGSTLLSSDTGNKEQWKERFKKYKALKTQNTSYPIKEITLENNDSETNEQHLKKIQDGCGKAWNREVDGTESEQSILDIKKWCSSETTI</sequence>
<accession>F6FHH7</accession>
<protein>
    <submittedName>
        <fullName evidence="1">Uncharacterized protein</fullName>
    </submittedName>
</protein>
<proteinExistence type="predicted"/>
<dbReference type="EMBL" id="CP002808">
    <property type="protein sequence ID" value="AEG72716.1"/>
    <property type="molecule type" value="Genomic_DNA"/>
</dbReference>
<evidence type="ECO:0000313" key="2">
    <source>
        <dbReference type="Proteomes" id="UP000007952"/>
    </source>
</evidence>
<dbReference type="KEGG" id="mhf:MHF_0440"/>